<keyword evidence="4" id="KW-1185">Reference proteome</keyword>
<dbReference type="Gene3D" id="3.10.350.10">
    <property type="entry name" value="LysM domain"/>
    <property type="match status" value="1"/>
</dbReference>
<protein>
    <recommendedName>
        <fullName evidence="2">LysM domain-containing protein</fullName>
    </recommendedName>
</protein>
<evidence type="ECO:0000313" key="4">
    <source>
        <dbReference type="Proteomes" id="UP001501747"/>
    </source>
</evidence>
<dbReference type="Pfam" id="PF01476">
    <property type="entry name" value="LysM"/>
    <property type="match status" value="1"/>
</dbReference>
<dbReference type="InterPro" id="IPR018392">
    <property type="entry name" value="LysM"/>
</dbReference>
<dbReference type="SMART" id="SM00257">
    <property type="entry name" value="LysM"/>
    <property type="match status" value="1"/>
</dbReference>
<evidence type="ECO:0000256" key="1">
    <source>
        <dbReference type="SAM" id="Phobius"/>
    </source>
</evidence>
<keyword evidence="1" id="KW-0812">Transmembrane</keyword>
<dbReference type="InterPro" id="IPR036779">
    <property type="entry name" value="LysM_dom_sf"/>
</dbReference>
<feature type="domain" description="LysM" evidence="2">
    <location>
        <begin position="114"/>
        <end position="163"/>
    </location>
</feature>
<reference evidence="4" key="1">
    <citation type="journal article" date="2019" name="Int. J. Syst. Evol. Microbiol.">
        <title>The Global Catalogue of Microorganisms (GCM) 10K type strain sequencing project: providing services to taxonomists for standard genome sequencing and annotation.</title>
        <authorList>
            <consortium name="The Broad Institute Genomics Platform"/>
            <consortium name="The Broad Institute Genome Sequencing Center for Infectious Disease"/>
            <person name="Wu L."/>
            <person name="Ma J."/>
        </authorList>
    </citation>
    <scope>NUCLEOTIDE SEQUENCE [LARGE SCALE GENOMIC DNA]</scope>
    <source>
        <strain evidence="4">JCM 17342</strain>
    </source>
</reference>
<evidence type="ECO:0000313" key="3">
    <source>
        <dbReference type="EMBL" id="GAA4007098.1"/>
    </source>
</evidence>
<dbReference type="EMBL" id="BAABAL010000009">
    <property type="protein sequence ID" value="GAA4007098.1"/>
    <property type="molecule type" value="Genomic_DNA"/>
</dbReference>
<organism evidence="3 4">
    <name type="scientific">Allokutzneria multivorans</name>
    <dbReference type="NCBI Taxonomy" id="1142134"/>
    <lineage>
        <taxon>Bacteria</taxon>
        <taxon>Bacillati</taxon>
        <taxon>Actinomycetota</taxon>
        <taxon>Actinomycetes</taxon>
        <taxon>Pseudonocardiales</taxon>
        <taxon>Pseudonocardiaceae</taxon>
        <taxon>Allokutzneria</taxon>
    </lineage>
</organism>
<dbReference type="PROSITE" id="PS51782">
    <property type="entry name" value="LYSM"/>
    <property type="match status" value="1"/>
</dbReference>
<gene>
    <name evidence="3" type="ORF">GCM10022247_31290</name>
</gene>
<keyword evidence="1" id="KW-0472">Membrane</keyword>
<feature type="transmembrane region" description="Helical" evidence="1">
    <location>
        <begin position="77"/>
        <end position="98"/>
    </location>
</feature>
<accession>A0ABP7S5S2</accession>
<proteinExistence type="predicted"/>
<name>A0ABP7S5S2_9PSEU</name>
<dbReference type="Proteomes" id="UP001501747">
    <property type="component" value="Unassembled WGS sequence"/>
</dbReference>
<sequence length="170" mass="18096">MTVLARIGAETRTAETRTETRAEGERCARRVVVELHRRPLRAHPGRGTVIVPVARHAGIASRAVACRVRRRSVAERVRGVLVALALTAVAVVALGLLAQLRGIGDGPGVPEAVSIVEVGPGESLWQLARRVAPDSPSGAVIERIVELNELSDHVVHPGQPLRVPDGRAPQ</sequence>
<comment type="caution">
    <text evidence="3">The sequence shown here is derived from an EMBL/GenBank/DDBJ whole genome shotgun (WGS) entry which is preliminary data.</text>
</comment>
<evidence type="ECO:0000259" key="2">
    <source>
        <dbReference type="PROSITE" id="PS51782"/>
    </source>
</evidence>
<keyword evidence="1" id="KW-1133">Transmembrane helix</keyword>